<evidence type="ECO:0000313" key="2">
    <source>
        <dbReference type="Proteomes" id="UP000295184"/>
    </source>
</evidence>
<gene>
    <name evidence="1" type="ORF">EDD77_14115</name>
</gene>
<accession>A0A4R1QQ72</accession>
<dbReference type="InterPro" id="IPR019587">
    <property type="entry name" value="Polyketide_cyclase/dehydratase"/>
</dbReference>
<evidence type="ECO:0000313" key="1">
    <source>
        <dbReference type="EMBL" id="TCL52904.1"/>
    </source>
</evidence>
<sequence length="135" mass="15839">MATSKVTVHFSCPVQQVWHTVTDLAHTAWRSDLAQVEVLDEVHFVEHTKSGYTTNFVVTACEPIRFWAFTMENENMSGSWEGVFEKTERGTRLTCTETVTAKRWWMHPFVPGYLKRQQKLYLDDLRRELLRQTSL</sequence>
<dbReference type="EMBL" id="SLUM01000041">
    <property type="protein sequence ID" value="TCL52904.1"/>
    <property type="molecule type" value="Genomic_DNA"/>
</dbReference>
<dbReference type="Gene3D" id="3.30.530.20">
    <property type="match status" value="1"/>
</dbReference>
<comment type="caution">
    <text evidence="1">The sequence shown here is derived from an EMBL/GenBank/DDBJ whole genome shotgun (WGS) entry which is preliminary data.</text>
</comment>
<dbReference type="OrthoDB" id="9788177at2"/>
<dbReference type="STRING" id="1650663.GCA_001486665_02179"/>
<protein>
    <submittedName>
        <fullName evidence="1">Polyketide cyclase/dehydrase/lipid transport protein</fullName>
    </submittedName>
</protein>
<dbReference type="SUPFAM" id="SSF55961">
    <property type="entry name" value="Bet v1-like"/>
    <property type="match status" value="1"/>
</dbReference>
<proteinExistence type="predicted"/>
<reference evidence="1 2" key="1">
    <citation type="submission" date="2019-03" db="EMBL/GenBank/DDBJ databases">
        <title>Genomic Encyclopedia of Type Strains, Phase IV (KMG-IV): sequencing the most valuable type-strain genomes for metagenomic binning, comparative biology and taxonomic classification.</title>
        <authorList>
            <person name="Goeker M."/>
        </authorList>
    </citation>
    <scope>NUCLEOTIDE SEQUENCE [LARGE SCALE GENOMIC DNA]</scope>
    <source>
        <strain evidence="1 2">DSM 100451</strain>
    </source>
</reference>
<dbReference type="Proteomes" id="UP000295184">
    <property type="component" value="Unassembled WGS sequence"/>
</dbReference>
<dbReference type="CDD" id="cd07812">
    <property type="entry name" value="SRPBCC"/>
    <property type="match status" value="1"/>
</dbReference>
<dbReference type="Pfam" id="PF10604">
    <property type="entry name" value="Polyketide_cyc2"/>
    <property type="match status" value="1"/>
</dbReference>
<dbReference type="AlphaFoldDB" id="A0A4R1QQ72"/>
<dbReference type="RefSeq" id="WP_058965202.1">
    <property type="nucleotide sequence ID" value="NZ_CABKVM010000017.1"/>
</dbReference>
<dbReference type="InterPro" id="IPR023393">
    <property type="entry name" value="START-like_dom_sf"/>
</dbReference>
<dbReference type="GeneID" id="97380964"/>
<organism evidence="1 2">
    <name type="scientific">Allofournierella massiliensis</name>
    <dbReference type="NCBI Taxonomy" id="1650663"/>
    <lineage>
        <taxon>Bacteria</taxon>
        <taxon>Bacillati</taxon>
        <taxon>Bacillota</taxon>
        <taxon>Clostridia</taxon>
        <taxon>Eubacteriales</taxon>
        <taxon>Oscillospiraceae</taxon>
        <taxon>Allofournierella</taxon>
    </lineage>
</organism>
<name>A0A4R1QQ72_9FIRM</name>